<gene>
    <name evidence="2" type="ORF">NIES267_06910</name>
</gene>
<keyword evidence="3" id="KW-1185">Reference proteome</keyword>
<dbReference type="InterPro" id="IPR012349">
    <property type="entry name" value="Split_barrel_FMN-bd"/>
</dbReference>
<feature type="domain" description="Pyridoxamine 5'-phosphate oxidase N-terminal" evidence="1">
    <location>
        <begin position="8"/>
        <end position="133"/>
    </location>
</feature>
<dbReference type="PANTHER" id="PTHR39336:SF1">
    <property type="entry name" value="PYRIDOXAMINE PHOSPHATE OXIDASE FAMILY PROTEIN (AFU_ORTHOLOGUE AFUA_6G11440)"/>
    <property type="match status" value="1"/>
</dbReference>
<dbReference type="OrthoDB" id="115989at2"/>
<dbReference type="Proteomes" id="UP000218418">
    <property type="component" value="Chromosome"/>
</dbReference>
<accession>A0A1Z4LJ06</accession>
<dbReference type="Pfam" id="PF01243">
    <property type="entry name" value="PNPOx_N"/>
    <property type="match status" value="1"/>
</dbReference>
<evidence type="ECO:0000259" key="1">
    <source>
        <dbReference type="Pfam" id="PF01243"/>
    </source>
</evidence>
<proteinExistence type="predicted"/>
<organism evidence="2 3">
    <name type="scientific">Calothrix parasitica NIES-267</name>
    <dbReference type="NCBI Taxonomy" id="1973488"/>
    <lineage>
        <taxon>Bacteria</taxon>
        <taxon>Bacillati</taxon>
        <taxon>Cyanobacteriota</taxon>
        <taxon>Cyanophyceae</taxon>
        <taxon>Nostocales</taxon>
        <taxon>Calotrichaceae</taxon>
        <taxon>Calothrix</taxon>
    </lineage>
</organism>
<dbReference type="AlphaFoldDB" id="A0A1Z4LJ06"/>
<evidence type="ECO:0000313" key="3">
    <source>
        <dbReference type="Proteomes" id="UP000218418"/>
    </source>
</evidence>
<dbReference type="SUPFAM" id="SSF50475">
    <property type="entry name" value="FMN-binding split barrel"/>
    <property type="match status" value="1"/>
</dbReference>
<dbReference type="InterPro" id="IPR011576">
    <property type="entry name" value="Pyridox_Oxase_N"/>
</dbReference>
<dbReference type="PANTHER" id="PTHR39336">
    <property type="entry name" value="PYRIDOXAMINE PHOSPHATE OXIDASE FAMILY PROTEIN (AFU_ORTHOLOGUE AFUA_6G11440)"/>
    <property type="match status" value="1"/>
</dbReference>
<reference evidence="2 3" key="1">
    <citation type="submission" date="2017-06" db="EMBL/GenBank/DDBJ databases">
        <title>Genome sequencing of cyanobaciteial culture collection at National Institute for Environmental Studies (NIES).</title>
        <authorList>
            <person name="Hirose Y."/>
            <person name="Shimura Y."/>
            <person name="Fujisawa T."/>
            <person name="Nakamura Y."/>
            <person name="Kawachi M."/>
        </authorList>
    </citation>
    <scope>NUCLEOTIDE SEQUENCE [LARGE SCALE GENOMIC DNA]</scope>
    <source>
        <strain evidence="2 3">NIES-267</strain>
    </source>
</reference>
<sequence>MAKLFESITEELQKFIAKQHMFFVGTAPLNADGHVNLSPKGLESFRVLSPHKVAYLDLTGSGNETSAHLQENGRITFMFCAFEGSPSILRLYGSGKTILPNNSEWECLYSQFPEIPGTRQIIVADIERVQTSCGMSVPLYEFQGQRDSLVKWADKKGKSGIKEYHHQKNMVSIDGLATPLSEIF</sequence>
<dbReference type="EMBL" id="AP018227">
    <property type="protein sequence ID" value="BAY81216.1"/>
    <property type="molecule type" value="Genomic_DNA"/>
</dbReference>
<protein>
    <recommendedName>
        <fullName evidence="1">Pyridoxamine 5'-phosphate oxidase N-terminal domain-containing protein</fullName>
    </recommendedName>
</protein>
<name>A0A1Z4LJ06_9CYAN</name>
<dbReference type="Gene3D" id="2.30.110.10">
    <property type="entry name" value="Electron Transport, Fmn-binding Protein, Chain A"/>
    <property type="match status" value="1"/>
</dbReference>
<evidence type="ECO:0000313" key="2">
    <source>
        <dbReference type="EMBL" id="BAY81216.1"/>
    </source>
</evidence>